<dbReference type="SUPFAM" id="SSF51658">
    <property type="entry name" value="Xylose isomerase-like"/>
    <property type="match status" value="1"/>
</dbReference>
<evidence type="ECO:0008006" key="2">
    <source>
        <dbReference type="Google" id="ProtNLM"/>
    </source>
</evidence>
<dbReference type="AlphaFoldDB" id="X1HVC4"/>
<comment type="caution">
    <text evidence="1">The sequence shown here is derived from an EMBL/GenBank/DDBJ whole genome shotgun (WGS) entry which is preliminary data.</text>
</comment>
<dbReference type="InterPro" id="IPR036237">
    <property type="entry name" value="Xyl_isomerase-like_sf"/>
</dbReference>
<proteinExistence type="predicted"/>
<accession>X1HVC4</accession>
<name>X1HVC4_9ZZZZ</name>
<organism evidence="1">
    <name type="scientific">marine sediment metagenome</name>
    <dbReference type="NCBI Taxonomy" id="412755"/>
    <lineage>
        <taxon>unclassified sequences</taxon>
        <taxon>metagenomes</taxon>
        <taxon>ecological metagenomes</taxon>
    </lineage>
</organism>
<feature type="non-terminal residue" evidence="1">
    <location>
        <position position="88"/>
    </location>
</feature>
<reference evidence="1" key="1">
    <citation type="journal article" date="2014" name="Front. Microbiol.">
        <title>High frequency of phylogenetically diverse reductive dehalogenase-homologous genes in deep subseafloor sedimentary metagenomes.</title>
        <authorList>
            <person name="Kawai M."/>
            <person name="Futagami T."/>
            <person name="Toyoda A."/>
            <person name="Takaki Y."/>
            <person name="Nishi S."/>
            <person name="Hori S."/>
            <person name="Arai W."/>
            <person name="Tsubouchi T."/>
            <person name="Morono Y."/>
            <person name="Uchiyama I."/>
            <person name="Ito T."/>
            <person name="Fujiyama A."/>
            <person name="Inagaki F."/>
            <person name="Takami H."/>
        </authorList>
    </citation>
    <scope>NUCLEOTIDE SEQUENCE</scope>
    <source>
        <strain evidence="1">Expedition CK06-06</strain>
    </source>
</reference>
<evidence type="ECO:0000313" key="1">
    <source>
        <dbReference type="EMBL" id="GAH74101.1"/>
    </source>
</evidence>
<dbReference type="Gene3D" id="3.20.20.150">
    <property type="entry name" value="Divalent-metal-dependent TIM barrel enzymes"/>
    <property type="match status" value="1"/>
</dbReference>
<dbReference type="EMBL" id="BARU01027430">
    <property type="protein sequence ID" value="GAH74101.1"/>
    <property type="molecule type" value="Genomic_DNA"/>
</dbReference>
<sequence length="88" mass="9675">MTKIDVCLETVFTSLPVEARLERIAQAGYTAVELWHKECTWNGVDLTGPAKDAKKLKAILDKYGLIVNNMVLNAWDATLGGSLVNPED</sequence>
<protein>
    <recommendedName>
        <fullName evidence="2">Xylose isomerase-like TIM barrel domain-containing protein</fullName>
    </recommendedName>
</protein>
<gene>
    <name evidence="1" type="ORF">S03H2_43914</name>
</gene>